<keyword evidence="7" id="KW-0472">Membrane</keyword>
<evidence type="ECO:0000256" key="6">
    <source>
        <dbReference type="SAM" id="Coils"/>
    </source>
</evidence>
<evidence type="ECO:0000313" key="8">
    <source>
        <dbReference type="EMBL" id="KAA8821668.1"/>
    </source>
</evidence>
<keyword evidence="3" id="KW-0808">Transferase</keyword>
<comment type="catalytic activity">
    <reaction evidence="1">
        <text>ATP + protein L-histidine = ADP + protein N-phospho-L-histidine.</text>
        <dbReference type="EC" id="2.7.13.3"/>
    </reaction>
</comment>
<keyword evidence="4" id="KW-0418">Kinase</keyword>
<dbReference type="AlphaFoldDB" id="A0A5J5E6E6"/>
<organism evidence="9 10">
    <name type="scientific">Bifidobacterium vespertilionis</name>
    <dbReference type="NCBI Taxonomy" id="2562524"/>
    <lineage>
        <taxon>Bacteria</taxon>
        <taxon>Bacillati</taxon>
        <taxon>Actinomycetota</taxon>
        <taxon>Actinomycetes</taxon>
        <taxon>Bifidobacteriales</taxon>
        <taxon>Bifidobacteriaceae</taxon>
        <taxon>Bifidobacterium</taxon>
    </lineage>
</organism>
<evidence type="ECO:0000256" key="5">
    <source>
        <dbReference type="ARBA" id="ARBA00023012"/>
    </source>
</evidence>
<evidence type="ECO:0000256" key="2">
    <source>
        <dbReference type="ARBA" id="ARBA00012438"/>
    </source>
</evidence>
<gene>
    <name evidence="9" type="ORF">EM848_00615</name>
    <name evidence="8" type="ORF">EMO90_03320</name>
</gene>
<dbReference type="GO" id="GO:0000160">
    <property type="term" value="P:phosphorelay signal transduction system"/>
    <property type="evidence" value="ECO:0007669"/>
    <property type="project" value="UniProtKB-KW"/>
</dbReference>
<dbReference type="Gene3D" id="3.30.565.10">
    <property type="entry name" value="Histidine kinase-like ATPase, C-terminal domain"/>
    <property type="match status" value="1"/>
</dbReference>
<dbReference type="Proteomes" id="UP000345527">
    <property type="component" value="Unassembled WGS sequence"/>
</dbReference>
<dbReference type="InterPro" id="IPR036890">
    <property type="entry name" value="HATPase_C_sf"/>
</dbReference>
<keyword evidence="5" id="KW-0902">Two-component regulatory system</keyword>
<feature type="transmembrane region" description="Helical" evidence="7">
    <location>
        <begin position="107"/>
        <end position="124"/>
    </location>
</feature>
<keyword evidence="6" id="KW-0175">Coiled coil</keyword>
<feature type="transmembrane region" description="Helical" evidence="7">
    <location>
        <begin position="49"/>
        <end position="73"/>
    </location>
</feature>
<dbReference type="InterPro" id="IPR050482">
    <property type="entry name" value="Sensor_HK_TwoCompSys"/>
</dbReference>
<sequence>MSWKYALEKVRPRAMHIVAVFVCLSLAVSELDASGFDWMTWPSRIISIAYMASLVVLPIFPVPSSVAIAMVALAQMLMPVRVLGYVTIQSLWGLWYALIVLALERSVWASGAIVAAFALLSVAQGERPFRWGIMHVSVMGMLPFFLIALAVGASMHVWRTTAREQARAQAEAAAEHALLEQRNRQQQERLNMLHQLHDSVAGTLTYAVMQCREAQLDCSEEQRIQYERIESTVEDALNVMRSRVIEPTRRLMREDRLENDGKSDISGGADAVRPVRAAVSPVDASVPSDDVDARTILDMLDHVAKRLRHSGYRCETLLRGDSSLLGDHATAIVRQALEEIGNNILKHGVRGYCVIMVTCAERKVTVWSSNIVDGSHCVGDRGGKTHVPQHDGLGLELIRRRVALLGGSLATSCEDGEWTTIVTIPSDA</sequence>
<reference evidence="10 11" key="1">
    <citation type="journal article" date="2019" name="Syst. Appl. Microbiol.">
        <title>Characterization of Bifidobacterium species in feaces of the Egyptian fruit bat: Description of B. vespertilionis sp. nov. and B. rousetti sp. nov.</title>
        <authorList>
            <person name="Modesto M."/>
            <person name="Satti M."/>
            <person name="Watanabe K."/>
            <person name="Puglisi E."/>
            <person name="Morelli L."/>
            <person name="Huang C.-H."/>
            <person name="Liou J.-S."/>
            <person name="Miyashita M."/>
            <person name="Tamura T."/>
            <person name="Saito S."/>
            <person name="Mori K."/>
            <person name="Huang L."/>
            <person name="Sciavilla P."/>
            <person name="Sandri C."/>
            <person name="Spiezio C."/>
            <person name="Vitali F."/>
            <person name="Cavalieri D."/>
            <person name="Perpetuini G."/>
            <person name="Tofalo R."/>
            <person name="Bonetti A."/>
            <person name="Arita M."/>
            <person name="Mattarelli P."/>
        </authorList>
    </citation>
    <scope>NUCLEOTIDE SEQUENCE [LARGE SCALE GENOMIC DNA]</scope>
    <source>
        <strain evidence="8 11">RST16</strain>
        <strain evidence="9 10">RST8</strain>
    </source>
</reference>
<proteinExistence type="predicted"/>
<accession>A0A5J5E6E6</accession>
<feature type="transmembrane region" description="Helical" evidence="7">
    <location>
        <begin position="82"/>
        <end position="101"/>
    </location>
</feature>
<evidence type="ECO:0000256" key="3">
    <source>
        <dbReference type="ARBA" id="ARBA00022679"/>
    </source>
</evidence>
<name>A0A5J5E6E6_9BIFI</name>
<dbReference type="EMBL" id="RZOA01000001">
    <property type="protein sequence ID" value="KAA8824748.1"/>
    <property type="molecule type" value="Genomic_DNA"/>
</dbReference>
<dbReference type="GO" id="GO:0004673">
    <property type="term" value="F:protein histidine kinase activity"/>
    <property type="evidence" value="ECO:0007669"/>
    <property type="project" value="UniProtKB-EC"/>
</dbReference>
<keyword evidence="11" id="KW-1185">Reference proteome</keyword>
<dbReference type="PANTHER" id="PTHR24421">
    <property type="entry name" value="NITRATE/NITRITE SENSOR PROTEIN NARX-RELATED"/>
    <property type="match status" value="1"/>
</dbReference>
<evidence type="ECO:0000256" key="1">
    <source>
        <dbReference type="ARBA" id="ARBA00000085"/>
    </source>
</evidence>
<dbReference type="EC" id="2.7.13.3" evidence="2"/>
<evidence type="ECO:0000313" key="9">
    <source>
        <dbReference type="EMBL" id="KAA8824748.1"/>
    </source>
</evidence>
<protein>
    <recommendedName>
        <fullName evidence="2">histidine kinase</fullName>
        <ecNumber evidence="2">2.7.13.3</ecNumber>
    </recommendedName>
</protein>
<keyword evidence="7" id="KW-0812">Transmembrane</keyword>
<feature type="coiled-coil region" evidence="6">
    <location>
        <begin position="169"/>
        <end position="196"/>
    </location>
</feature>
<comment type="caution">
    <text evidence="9">The sequence shown here is derived from an EMBL/GenBank/DDBJ whole genome shotgun (WGS) entry which is preliminary data.</text>
</comment>
<evidence type="ECO:0000313" key="11">
    <source>
        <dbReference type="Proteomes" id="UP000374630"/>
    </source>
</evidence>
<dbReference type="Proteomes" id="UP000374630">
    <property type="component" value="Unassembled WGS sequence"/>
</dbReference>
<keyword evidence="7" id="KW-1133">Transmembrane helix</keyword>
<feature type="transmembrane region" description="Helical" evidence="7">
    <location>
        <begin position="136"/>
        <end position="158"/>
    </location>
</feature>
<evidence type="ECO:0000313" key="10">
    <source>
        <dbReference type="Proteomes" id="UP000345527"/>
    </source>
</evidence>
<dbReference type="PANTHER" id="PTHR24421:SF10">
    <property type="entry name" value="NITRATE_NITRITE SENSOR PROTEIN NARQ"/>
    <property type="match status" value="1"/>
</dbReference>
<evidence type="ECO:0000256" key="4">
    <source>
        <dbReference type="ARBA" id="ARBA00022777"/>
    </source>
</evidence>
<dbReference type="EMBL" id="RZNZ01000003">
    <property type="protein sequence ID" value="KAA8821668.1"/>
    <property type="molecule type" value="Genomic_DNA"/>
</dbReference>
<dbReference type="SUPFAM" id="SSF55874">
    <property type="entry name" value="ATPase domain of HSP90 chaperone/DNA topoisomerase II/histidine kinase"/>
    <property type="match status" value="1"/>
</dbReference>
<dbReference type="RefSeq" id="WP_150353070.1">
    <property type="nucleotide sequence ID" value="NZ_RZNZ01000003.1"/>
</dbReference>
<dbReference type="OrthoDB" id="3240582at2"/>
<evidence type="ECO:0000256" key="7">
    <source>
        <dbReference type="SAM" id="Phobius"/>
    </source>
</evidence>